<evidence type="ECO:0000313" key="16">
    <source>
        <dbReference type="Proteomes" id="UP000553888"/>
    </source>
</evidence>
<evidence type="ECO:0000313" key="15">
    <source>
        <dbReference type="EMBL" id="NYG98607.1"/>
    </source>
</evidence>
<dbReference type="InterPro" id="IPR016169">
    <property type="entry name" value="FAD-bd_PCMH_sub2"/>
</dbReference>
<evidence type="ECO:0000256" key="1">
    <source>
        <dbReference type="ARBA" id="ARBA00004651"/>
    </source>
</evidence>
<dbReference type="CDD" id="cd04590">
    <property type="entry name" value="CBS_pair_CorC_HlyC_assoc"/>
    <property type="match status" value="1"/>
</dbReference>
<dbReference type="PANTHER" id="PTHR43099:SF6">
    <property type="entry name" value="UPF0053 PROTEIN RV1842C"/>
    <property type="match status" value="1"/>
</dbReference>
<evidence type="ECO:0000256" key="11">
    <source>
        <dbReference type="SAM" id="MobiDB-lite"/>
    </source>
</evidence>
<accession>A0A852YFQ3</accession>
<keyword evidence="16" id="KW-1185">Reference proteome</keyword>
<evidence type="ECO:0000256" key="7">
    <source>
        <dbReference type="ARBA" id="ARBA00023122"/>
    </source>
</evidence>
<dbReference type="InterPro" id="IPR002550">
    <property type="entry name" value="CNNM"/>
</dbReference>
<feature type="transmembrane region" description="Helical" evidence="12">
    <location>
        <begin position="51"/>
        <end position="78"/>
    </location>
</feature>
<dbReference type="PROSITE" id="PS51371">
    <property type="entry name" value="CBS"/>
    <property type="match status" value="2"/>
</dbReference>
<evidence type="ECO:0000256" key="5">
    <source>
        <dbReference type="ARBA" id="ARBA00022737"/>
    </source>
</evidence>
<keyword evidence="3" id="KW-1003">Cell membrane</keyword>
<dbReference type="GO" id="GO:0005886">
    <property type="term" value="C:plasma membrane"/>
    <property type="evidence" value="ECO:0007669"/>
    <property type="project" value="UniProtKB-SubCell"/>
</dbReference>
<keyword evidence="4 10" id="KW-0812">Transmembrane</keyword>
<feature type="transmembrane region" description="Helical" evidence="12">
    <location>
        <begin position="98"/>
        <end position="119"/>
    </location>
</feature>
<reference evidence="15 16" key="1">
    <citation type="submission" date="2020-07" db="EMBL/GenBank/DDBJ databases">
        <title>Sequencing the genomes of 1000 actinobacteria strains.</title>
        <authorList>
            <person name="Klenk H.-P."/>
        </authorList>
    </citation>
    <scope>NUCLEOTIDE SEQUENCE [LARGE SCALE GENOMIC DNA]</scope>
    <source>
        <strain evidence="15 16">DSM 23141</strain>
    </source>
</reference>
<dbReference type="AlphaFoldDB" id="A0A852YFQ3"/>
<dbReference type="GO" id="GO:0050660">
    <property type="term" value="F:flavin adenine dinucleotide binding"/>
    <property type="evidence" value="ECO:0007669"/>
    <property type="project" value="InterPro"/>
</dbReference>
<evidence type="ECO:0000259" key="14">
    <source>
        <dbReference type="PROSITE" id="PS51846"/>
    </source>
</evidence>
<evidence type="ECO:0000259" key="13">
    <source>
        <dbReference type="PROSITE" id="PS51371"/>
    </source>
</evidence>
<keyword evidence="6 10" id="KW-1133">Transmembrane helix</keyword>
<dbReference type="PANTHER" id="PTHR43099">
    <property type="entry name" value="UPF0053 PROTEIN YRKA"/>
    <property type="match status" value="1"/>
</dbReference>
<feature type="compositionally biased region" description="Basic and acidic residues" evidence="11">
    <location>
        <begin position="437"/>
        <end position="463"/>
    </location>
</feature>
<evidence type="ECO:0000256" key="6">
    <source>
        <dbReference type="ARBA" id="ARBA00022989"/>
    </source>
</evidence>
<dbReference type="Gene3D" id="3.30.465.10">
    <property type="match status" value="1"/>
</dbReference>
<evidence type="ECO:0000256" key="3">
    <source>
        <dbReference type="ARBA" id="ARBA00022475"/>
    </source>
</evidence>
<evidence type="ECO:0000256" key="8">
    <source>
        <dbReference type="ARBA" id="ARBA00023136"/>
    </source>
</evidence>
<evidence type="ECO:0000256" key="9">
    <source>
        <dbReference type="PROSITE-ProRule" id="PRU00703"/>
    </source>
</evidence>
<organism evidence="15 16">
    <name type="scientific">Schumannella luteola</name>
    <dbReference type="NCBI Taxonomy" id="472059"/>
    <lineage>
        <taxon>Bacteria</taxon>
        <taxon>Bacillati</taxon>
        <taxon>Actinomycetota</taxon>
        <taxon>Actinomycetes</taxon>
        <taxon>Micrococcales</taxon>
        <taxon>Microbacteriaceae</taxon>
        <taxon>Schumannella</taxon>
    </lineage>
</organism>
<name>A0A852YFQ3_9MICO</name>
<dbReference type="InterPro" id="IPR036318">
    <property type="entry name" value="FAD-bd_PCMH-like_sf"/>
</dbReference>
<dbReference type="InterPro" id="IPR000644">
    <property type="entry name" value="CBS_dom"/>
</dbReference>
<sequence length="483" mass="51154">MPEWLGLILGTLLTVGTGVFVASEFALVNLDRHELEGRRDRGEKRLGPVIGALRITSTHLSGAQLGITLTTLLAGFTFEPAISSLLRGPLTGLGIPDAVVPGVGAVVAIVLATLFSMILGELVPKNFALALPRQTAKLVVPLQVVFTTVFRPVIALCNGTANAIIRRMGIEPKEELSGARTAEELGFLVRRSAVEGTLDPDHATLLDRTLRFAQHDVADALTPRVRMVTVAADDSAHAVIAASLASGHSRFPVTGADRDDIVGLVHVKQAFRLDPGERDGVTAGDLATAALFVPETAAVDGVLQTLRRSGGQLAIVLDEHGGTAGLVTLEDLIEELVGELRDEHDRIHQAVVRDGEGWMLDAGLRPDEVRQLTATGGGAAAIVPEGDDYDTVGGLVLDRLERVPEVGDAVELEHGALTVVRMDGVRVARLRWTPAADRPDRTDSERADAERADAEGPGAERAEPASTAPDARDRQEVSAHGEQ</sequence>
<dbReference type="SUPFAM" id="SSF54631">
    <property type="entry name" value="CBS-domain pair"/>
    <property type="match status" value="1"/>
</dbReference>
<comment type="caution">
    <text evidence="15">The sequence shown here is derived from an EMBL/GenBank/DDBJ whole genome shotgun (WGS) entry which is preliminary data.</text>
</comment>
<dbReference type="PROSITE" id="PS51846">
    <property type="entry name" value="CNNM"/>
    <property type="match status" value="1"/>
</dbReference>
<dbReference type="EMBL" id="JACBZY010000001">
    <property type="protein sequence ID" value="NYG98607.1"/>
    <property type="molecule type" value="Genomic_DNA"/>
</dbReference>
<feature type="domain" description="CBS" evidence="13">
    <location>
        <begin position="221"/>
        <end position="280"/>
    </location>
</feature>
<dbReference type="Proteomes" id="UP000553888">
    <property type="component" value="Unassembled WGS sequence"/>
</dbReference>
<feature type="transmembrane region" description="Helical" evidence="12">
    <location>
        <begin position="6"/>
        <end position="30"/>
    </location>
</feature>
<gene>
    <name evidence="15" type="ORF">BJ979_001233</name>
</gene>
<feature type="region of interest" description="Disordered" evidence="11">
    <location>
        <begin position="436"/>
        <end position="483"/>
    </location>
</feature>
<dbReference type="Pfam" id="PF01595">
    <property type="entry name" value="CNNM"/>
    <property type="match status" value="1"/>
</dbReference>
<protein>
    <submittedName>
        <fullName evidence="15">CBS domain containing-hemolysin-like protein</fullName>
    </submittedName>
</protein>
<dbReference type="SUPFAM" id="SSF56176">
    <property type="entry name" value="FAD-binding/transporter-associated domain-like"/>
    <property type="match status" value="1"/>
</dbReference>
<dbReference type="Gene3D" id="3.10.580.10">
    <property type="entry name" value="CBS-domain"/>
    <property type="match status" value="1"/>
</dbReference>
<feature type="domain" description="CBS" evidence="13">
    <location>
        <begin position="286"/>
        <end position="343"/>
    </location>
</feature>
<dbReference type="Pfam" id="PF03471">
    <property type="entry name" value="CorC_HlyC"/>
    <property type="match status" value="1"/>
</dbReference>
<feature type="domain" description="CNNM transmembrane" evidence="14">
    <location>
        <begin position="1"/>
        <end position="202"/>
    </location>
</feature>
<dbReference type="RefSeq" id="WP_179566209.1">
    <property type="nucleotide sequence ID" value="NZ_JACBZY010000001.1"/>
</dbReference>
<dbReference type="InterPro" id="IPR051676">
    <property type="entry name" value="UPF0053_domain"/>
</dbReference>
<evidence type="ECO:0000256" key="10">
    <source>
        <dbReference type="PROSITE-ProRule" id="PRU01193"/>
    </source>
</evidence>
<dbReference type="Pfam" id="PF00571">
    <property type="entry name" value="CBS"/>
    <property type="match status" value="2"/>
</dbReference>
<comment type="subcellular location">
    <subcellularLocation>
        <location evidence="1">Cell membrane</location>
        <topology evidence="1">Multi-pass membrane protein</topology>
    </subcellularLocation>
</comment>
<keyword evidence="8 10" id="KW-0472">Membrane</keyword>
<keyword evidence="5" id="KW-0677">Repeat</keyword>
<comment type="similarity">
    <text evidence="2">Belongs to the UPF0053 family.</text>
</comment>
<evidence type="ECO:0000256" key="12">
    <source>
        <dbReference type="SAM" id="Phobius"/>
    </source>
</evidence>
<evidence type="ECO:0000256" key="4">
    <source>
        <dbReference type="ARBA" id="ARBA00022692"/>
    </source>
</evidence>
<dbReference type="InterPro" id="IPR046342">
    <property type="entry name" value="CBS_dom_sf"/>
</dbReference>
<dbReference type="InterPro" id="IPR044751">
    <property type="entry name" value="Ion_transp-like_CBS"/>
</dbReference>
<dbReference type="SMART" id="SM01091">
    <property type="entry name" value="CorC_HlyC"/>
    <property type="match status" value="1"/>
</dbReference>
<keyword evidence="7 9" id="KW-0129">CBS domain</keyword>
<proteinExistence type="inferred from homology"/>
<feature type="compositionally biased region" description="Basic and acidic residues" evidence="11">
    <location>
        <begin position="470"/>
        <end position="483"/>
    </location>
</feature>
<dbReference type="InterPro" id="IPR005170">
    <property type="entry name" value="Transptr-assoc_dom"/>
</dbReference>
<evidence type="ECO:0000256" key="2">
    <source>
        <dbReference type="ARBA" id="ARBA00006337"/>
    </source>
</evidence>